<dbReference type="Proteomes" id="UP000321222">
    <property type="component" value="Chromosome"/>
</dbReference>
<gene>
    <name evidence="8" type="ORF">FUA48_11820</name>
</gene>
<name>A0A5B9FVA4_9FLAO</name>
<evidence type="ECO:0000256" key="2">
    <source>
        <dbReference type="ARBA" id="ARBA00006679"/>
    </source>
</evidence>
<dbReference type="GO" id="GO:0005886">
    <property type="term" value="C:plasma membrane"/>
    <property type="evidence" value="ECO:0007669"/>
    <property type="project" value="UniProtKB-SubCell"/>
</dbReference>
<dbReference type="InterPro" id="IPR032808">
    <property type="entry name" value="DoxX"/>
</dbReference>
<feature type="transmembrane region" description="Helical" evidence="7">
    <location>
        <begin position="111"/>
        <end position="131"/>
    </location>
</feature>
<evidence type="ECO:0000256" key="6">
    <source>
        <dbReference type="ARBA" id="ARBA00023136"/>
    </source>
</evidence>
<evidence type="ECO:0000256" key="4">
    <source>
        <dbReference type="ARBA" id="ARBA00022692"/>
    </source>
</evidence>
<keyword evidence="6 7" id="KW-0472">Membrane</keyword>
<evidence type="ECO:0000256" key="5">
    <source>
        <dbReference type="ARBA" id="ARBA00022989"/>
    </source>
</evidence>
<keyword evidence="3" id="KW-1003">Cell membrane</keyword>
<dbReference type="Pfam" id="PF07681">
    <property type="entry name" value="DoxX"/>
    <property type="match status" value="1"/>
</dbReference>
<dbReference type="InterPro" id="IPR051907">
    <property type="entry name" value="DoxX-like_oxidoreductase"/>
</dbReference>
<dbReference type="EMBL" id="CP042831">
    <property type="protein sequence ID" value="QEE50239.1"/>
    <property type="molecule type" value="Genomic_DNA"/>
</dbReference>
<comment type="subcellular location">
    <subcellularLocation>
        <location evidence="1">Cell membrane</location>
        <topology evidence="1">Multi-pass membrane protein</topology>
    </subcellularLocation>
</comment>
<protein>
    <submittedName>
        <fullName evidence="8">DoxX family protein</fullName>
    </submittedName>
</protein>
<keyword evidence="9" id="KW-1185">Reference proteome</keyword>
<evidence type="ECO:0000256" key="1">
    <source>
        <dbReference type="ARBA" id="ARBA00004651"/>
    </source>
</evidence>
<sequence>MKTFWQKNNRNWDTISLGLLFFRVAVSVELILVHGLKKMGVGVSTAEVVPNPLHLPEALNQIFATTANVILPLFVLLGVATRLAVLPILAVTLTGYFVVHGSDPLPERDVPFMYSTSFLLLLIAGPGKYSLDAILFKKTSV</sequence>
<proteinExistence type="inferred from homology"/>
<keyword evidence="4 7" id="KW-0812">Transmembrane</keyword>
<organism evidence="8 9">
    <name type="scientific">Flavobacterium alkalisoli</name>
    <dbReference type="NCBI Taxonomy" id="2602769"/>
    <lineage>
        <taxon>Bacteria</taxon>
        <taxon>Pseudomonadati</taxon>
        <taxon>Bacteroidota</taxon>
        <taxon>Flavobacteriia</taxon>
        <taxon>Flavobacteriales</taxon>
        <taxon>Flavobacteriaceae</taxon>
        <taxon>Flavobacterium</taxon>
    </lineage>
</organism>
<dbReference type="RefSeq" id="WP_147583720.1">
    <property type="nucleotide sequence ID" value="NZ_CP042831.1"/>
</dbReference>
<reference evidence="8 9" key="1">
    <citation type="submission" date="2019-08" db="EMBL/GenBank/DDBJ databases">
        <title>Flavobacterium alkalisoli sp. nov., isolated from rhizosphere soil of Suaeda salsa.</title>
        <authorList>
            <person name="Sun J.-Q."/>
            <person name="Xu L."/>
        </authorList>
    </citation>
    <scope>NUCLEOTIDE SEQUENCE [LARGE SCALE GENOMIC DNA]</scope>
    <source>
        <strain evidence="8 9">XS-5</strain>
    </source>
</reference>
<evidence type="ECO:0000313" key="9">
    <source>
        <dbReference type="Proteomes" id="UP000321222"/>
    </source>
</evidence>
<keyword evidence="5 7" id="KW-1133">Transmembrane helix</keyword>
<dbReference type="AlphaFoldDB" id="A0A5B9FVA4"/>
<dbReference type="OrthoDB" id="9813193at2"/>
<evidence type="ECO:0000256" key="3">
    <source>
        <dbReference type="ARBA" id="ARBA00022475"/>
    </source>
</evidence>
<dbReference type="PANTHER" id="PTHR33452">
    <property type="entry name" value="OXIDOREDUCTASE CATD-RELATED"/>
    <property type="match status" value="1"/>
</dbReference>
<evidence type="ECO:0000256" key="7">
    <source>
        <dbReference type="SAM" id="Phobius"/>
    </source>
</evidence>
<comment type="similarity">
    <text evidence="2">Belongs to the DoxX family.</text>
</comment>
<evidence type="ECO:0000313" key="8">
    <source>
        <dbReference type="EMBL" id="QEE50239.1"/>
    </source>
</evidence>
<accession>A0A5B9FVA4</accession>
<dbReference type="PANTHER" id="PTHR33452:SF1">
    <property type="entry name" value="INNER MEMBRANE PROTEIN YPHA-RELATED"/>
    <property type="match status" value="1"/>
</dbReference>
<dbReference type="KEGG" id="fak:FUA48_11820"/>